<evidence type="ECO:0000313" key="1">
    <source>
        <dbReference type="EMBL" id="KAK0472744.1"/>
    </source>
</evidence>
<reference evidence="1" key="1">
    <citation type="submission" date="2023-06" db="EMBL/GenBank/DDBJ databases">
        <authorList>
            <consortium name="Lawrence Berkeley National Laboratory"/>
            <person name="Ahrendt S."/>
            <person name="Sahu N."/>
            <person name="Indic B."/>
            <person name="Wong-Bajracharya J."/>
            <person name="Merenyi Z."/>
            <person name="Ke H.-M."/>
            <person name="Monk M."/>
            <person name="Kocsube S."/>
            <person name="Drula E."/>
            <person name="Lipzen A."/>
            <person name="Balint B."/>
            <person name="Henrissat B."/>
            <person name="Andreopoulos B."/>
            <person name="Martin F.M."/>
            <person name="Harder C.B."/>
            <person name="Rigling D."/>
            <person name="Ford K.L."/>
            <person name="Foster G.D."/>
            <person name="Pangilinan J."/>
            <person name="Papanicolaou A."/>
            <person name="Barry K."/>
            <person name="LaButti K."/>
            <person name="Viragh M."/>
            <person name="Koriabine M."/>
            <person name="Yan M."/>
            <person name="Riley R."/>
            <person name="Champramary S."/>
            <person name="Plett K.L."/>
            <person name="Tsai I.J."/>
            <person name="Slot J."/>
            <person name="Sipos G."/>
            <person name="Plett J."/>
            <person name="Nagy L.G."/>
            <person name="Grigoriev I.V."/>
        </authorList>
    </citation>
    <scope>NUCLEOTIDE SEQUENCE</scope>
    <source>
        <strain evidence="1">ICMP 16352</strain>
    </source>
</reference>
<accession>A0AA39NW92</accession>
<sequence>MFPTPPYPIVFTGHPSDQRKFTAIHKFLQKFQAYRDLYIFSTMKSLTQQLPSHGPICSQLLQGPQCQAHGQSCPKKKHNGLPPIRDKFQNLAGEYASPVIPGWACANTSVNHNSVHSQQCIKGDRDSYYCFPDPGLITFANVERQKIYLWQLDHVLDSLVYHVSLVYSDALPVHAQKWCNLLGLMYKRDTSSTSNPGFQEVEELLGSCMGAKGVAVNFIPLPPQNDVPFDCWQGQELVWSLSELNFHAELLALDG</sequence>
<name>A0AA39NW92_9AGAR</name>
<proteinExistence type="predicted"/>
<organism evidence="1 2">
    <name type="scientific">Armillaria novae-zelandiae</name>
    <dbReference type="NCBI Taxonomy" id="153914"/>
    <lineage>
        <taxon>Eukaryota</taxon>
        <taxon>Fungi</taxon>
        <taxon>Dikarya</taxon>
        <taxon>Basidiomycota</taxon>
        <taxon>Agaricomycotina</taxon>
        <taxon>Agaricomycetes</taxon>
        <taxon>Agaricomycetidae</taxon>
        <taxon>Agaricales</taxon>
        <taxon>Marasmiineae</taxon>
        <taxon>Physalacriaceae</taxon>
        <taxon>Armillaria</taxon>
    </lineage>
</organism>
<dbReference type="Proteomes" id="UP001175227">
    <property type="component" value="Unassembled WGS sequence"/>
</dbReference>
<evidence type="ECO:0000313" key="2">
    <source>
        <dbReference type="Proteomes" id="UP001175227"/>
    </source>
</evidence>
<keyword evidence="2" id="KW-1185">Reference proteome</keyword>
<protein>
    <submittedName>
        <fullName evidence="1">Uncharacterized protein</fullName>
    </submittedName>
</protein>
<comment type="caution">
    <text evidence="1">The sequence shown here is derived from an EMBL/GenBank/DDBJ whole genome shotgun (WGS) entry which is preliminary data.</text>
</comment>
<dbReference type="AlphaFoldDB" id="A0AA39NW92"/>
<dbReference type="EMBL" id="JAUEPR010000038">
    <property type="protein sequence ID" value="KAK0472744.1"/>
    <property type="molecule type" value="Genomic_DNA"/>
</dbReference>
<gene>
    <name evidence="1" type="ORF">IW261DRAFT_1570581</name>
</gene>